<dbReference type="EMBL" id="LHPF02000048">
    <property type="protein sequence ID" value="PSC67799.1"/>
    <property type="molecule type" value="Genomic_DNA"/>
</dbReference>
<protein>
    <submittedName>
        <fullName evidence="1">Peptidase C69</fullName>
    </submittedName>
</protein>
<comment type="caution">
    <text evidence="1">The sequence shown here is derived from an EMBL/GenBank/DDBJ whole genome shotgun (WGS) entry which is preliminary data.</text>
</comment>
<evidence type="ECO:0000313" key="2">
    <source>
        <dbReference type="Proteomes" id="UP000239649"/>
    </source>
</evidence>
<sequence>MLIQYHKHLLVQRFGRQRAESMLRRAPRLPCVTSTLWETALATMALHSVEHPLEVAARQPQILGYNWLAQTEMANFVMLRRCLPQLSPGHSVERRRQELMKLYTEAEVDDMVCREHQVLATRPEVWHMALATMRHLGVAHPERLAFKHPRMLRVLWLTPSRLAVLLTLQRWAPGLDAA</sequence>
<dbReference type="AlphaFoldDB" id="A0A2P6V131"/>
<keyword evidence="2" id="KW-1185">Reference proteome</keyword>
<organism evidence="1 2">
    <name type="scientific">Micractinium conductrix</name>
    <dbReference type="NCBI Taxonomy" id="554055"/>
    <lineage>
        <taxon>Eukaryota</taxon>
        <taxon>Viridiplantae</taxon>
        <taxon>Chlorophyta</taxon>
        <taxon>core chlorophytes</taxon>
        <taxon>Trebouxiophyceae</taxon>
        <taxon>Chlorellales</taxon>
        <taxon>Chlorellaceae</taxon>
        <taxon>Chlorella clade</taxon>
        <taxon>Micractinium</taxon>
    </lineage>
</organism>
<dbReference type="Proteomes" id="UP000239649">
    <property type="component" value="Unassembled WGS sequence"/>
</dbReference>
<reference evidence="1 2" key="1">
    <citation type="journal article" date="2018" name="Plant J.">
        <title>Genome sequences of Chlorella sorokiniana UTEX 1602 and Micractinium conductrix SAG 241.80: implications to maltose excretion by a green alga.</title>
        <authorList>
            <person name="Arriola M.B."/>
            <person name="Velmurugan N."/>
            <person name="Zhang Y."/>
            <person name="Plunkett M.H."/>
            <person name="Hondzo H."/>
            <person name="Barney B.M."/>
        </authorList>
    </citation>
    <scope>NUCLEOTIDE SEQUENCE [LARGE SCALE GENOMIC DNA]</scope>
    <source>
        <strain evidence="1 2">SAG 241.80</strain>
    </source>
</reference>
<gene>
    <name evidence="1" type="ORF">C2E20_8589</name>
</gene>
<accession>A0A2P6V131</accession>
<dbReference type="OrthoDB" id="17430at75966"/>
<name>A0A2P6V131_9CHLO</name>
<evidence type="ECO:0000313" key="1">
    <source>
        <dbReference type="EMBL" id="PSC67799.1"/>
    </source>
</evidence>
<proteinExistence type="predicted"/>